<dbReference type="AlphaFoldDB" id="A0ABD0VVP0"/>
<evidence type="ECO:0000313" key="3">
    <source>
        <dbReference type="Proteomes" id="UP001552299"/>
    </source>
</evidence>
<proteinExistence type="predicted"/>
<evidence type="ECO:0000313" key="2">
    <source>
        <dbReference type="EMBL" id="KAL0926602.1"/>
    </source>
</evidence>
<name>A0ABD0VVP0_DENTH</name>
<organism evidence="2 3">
    <name type="scientific">Dendrobium thyrsiflorum</name>
    <name type="common">Pinecone-like raceme dendrobium</name>
    <name type="synonym">Orchid</name>
    <dbReference type="NCBI Taxonomy" id="117978"/>
    <lineage>
        <taxon>Eukaryota</taxon>
        <taxon>Viridiplantae</taxon>
        <taxon>Streptophyta</taxon>
        <taxon>Embryophyta</taxon>
        <taxon>Tracheophyta</taxon>
        <taxon>Spermatophyta</taxon>
        <taxon>Magnoliopsida</taxon>
        <taxon>Liliopsida</taxon>
        <taxon>Asparagales</taxon>
        <taxon>Orchidaceae</taxon>
        <taxon>Epidendroideae</taxon>
        <taxon>Malaxideae</taxon>
        <taxon>Dendrobiinae</taxon>
        <taxon>Dendrobium</taxon>
    </lineage>
</organism>
<dbReference type="EMBL" id="JANQDX010000003">
    <property type="protein sequence ID" value="KAL0926602.1"/>
    <property type="molecule type" value="Genomic_DNA"/>
</dbReference>
<evidence type="ECO:0000256" key="1">
    <source>
        <dbReference type="SAM" id="MobiDB-lite"/>
    </source>
</evidence>
<gene>
    <name evidence="2" type="ORF">M5K25_002841</name>
</gene>
<feature type="region of interest" description="Disordered" evidence="1">
    <location>
        <begin position="31"/>
        <end position="53"/>
    </location>
</feature>
<feature type="compositionally biased region" description="Basic and acidic residues" evidence="1">
    <location>
        <begin position="32"/>
        <end position="47"/>
    </location>
</feature>
<dbReference type="Proteomes" id="UP001552299">
    <property type="component" value="Unassembled WGS sequence"/>
</dbReference>
<sequence length="124" mass="13733">MGGRSAKAELERISFAVSGWLDTMNRVSPTEKAMRRMASKERARAARETCAADPERARRFPVGPGIVERFRERAHARPPGEKKRAAMMMMEAASAGGSVGEIRVKTLEDESITKDGVFRQVRAI</sequence>
<reference evidence="2 3" key="1">
    <citation type="journal article" date="2024" name="Plant Biotechnol. J.">
        <title>Dendrobium thyrsiflorum genome and its molecular insights into genes involved in important horticultural traits.</title>
        <authorList>
            <person name="Chen B."/>
            <person name="Wang J.Y."/>
            <person name="Zheng P.J."/>
            <person name="Li K.L."/>
            <person name="Liang Y.M."/>
            <person name="Chen X.F."/>
            <person name="Zhang C."/>
            <person name="Zhao X."/>
            <person name="He X."/>
            <person name="Zhang G.Q."/>
            <person name="Liu Z.J."/>
            <person name="Xu Q."/>
        </authorList>
    </citation>
    <scope>NUCLEOTIDE SEQUENCE [LARGE SCALE GENOMIC DNA]</scope>
    <source>
        <strain evidence="2">GZMU011</strain>
    </source>
</reference>
<keyword evidence="3" id="KW-1185">Reference proteome</keyword>
<comment type="caution">
    <text evidence="2">The sequence shown here is derived from an EMBL/GenBank/DDBJ whole genome shotgun (WGS) entry which is preliminary data.</text>
</comment>
<accession>A0ABD0VVP0</accession>
<protein>
    <submittedName>
        <fullName evidence="2">Uncharacterized protein</fullName>
    </submittedName>
</protein>